<accession>A0A9W9KQK9</accession>
<keyword evidence="6 11" id="KW-1133">Transmembrane helix</keyword>
<evidence type="ECO:0000256" key="11">
    <source>
        <dbReference type="SAM" id="Phobius"/>
    </source>
</evidence>
<evidence type="ECO:0000313" key="14">
    <source>
        <dbReference type="Proteomes" id="UP001141434"/>
    </source>
</evidence>
<dbReference type="CDD" id="cd06186">
    <property type="entry name" value="NOX_Duox_like_FAD_NADP"/>
    <property type="match status" value="1"/>
</dbReference>
<evidence type="ECO:0000313" key="13">
    <source>
        <dbReference type="EMBL" id="KAJ5114256.1"/>
    </source>
</evidence>
<evidence type="ECO:0000256" key="7">
    <source>
        <dbReference type="ARBA" id="ARBA00023002"/>
    </source>
</evidence>
<dbReference type="GO" id="GO:0006826">
    <property type="term" value="P:iron ion transport"/>
    <property type="evidence" value="ECO:0007669"/>
    <property type="project" value="TreeGrafter"/>
</dbReference>
<keyword evidence="3" id="KW-0813">Transport</keyword>
<dbReference type="GeneID" id="81389767"/>
<dbReference type="EMBL" id="JAPMSZ010000001">
    <property type="protein sequence ID" value="KAJ5114256.1"/>
    <property type="molecule type" value="Genomic_DNA"/>
</dbReference>
<dbReference type="GO" id="GO:0015677">
    <property type="term" value="P:copper ion import"/>
    <property type="evidence" value="ECO:0007669"/>
    <property type="project" value="TreeGrafter"/>
</dbReference>
<dbReference type="GO" id="GO:0006879">
    <property type="term" value="P:intracellular iron ion homeostasis"/>
    <property type="evidence" value="ECO:0007669"/>
    <property type="project" value="TreeGrafter"/>
</dbReference>
<dbReference type="InterPro" id="IPR017927">
    <property type="entry name" value="FAD-bd_FR_type"/>
</dbReference>
<keyword evidence="4 11" id="KW-0812">Transmembrane</keyword>
<comment type="similarity">
    <text evidence="2">Belongs to the ferric reductase (FRE) family.</text>
</comment>
<dbReference type="SUPFAM" id="SSF52343">
    <property type="entry name" value="Ferredoxin reductase-like, C-terminal NADP-linked domain"/>
    <property type="match status" value="1"/>
</dbReference>
<evidence type="ECO:0000256" key="4">
    <source>
        <dbReference type="ARBA" id="ARBA00022692"/>
    </source>
</evidence>
<name>A0A9W9KQK9_9EURO</name>
<evidence type="ECO:0000259" key="12">
    <source>
        <dbReference type="PROSITE" id="PS51384"/>
    </source>
</evidence>
<keyword evidence="9 11" id="KW-0472">Membrane</keyword>
<keyword evidence="14" id="KW-1185">Reference proteome</keyword>
<evidence type="ECO:0000256" key="6">
    <source>
        <dbReference type="ARBA" id="ARBA00022989"/>
    </source>
</evidence>
<feature type="domain" description="FAD-binding FR-type" evidence="12">
    <location>
        <begin position="293"/>
        <end position="453"/>
    </location>
</feature>
<dbReference type="GO" id="GO:0005886">
    <property type="term" value="C:plasma membrane"/>
    <property type="evidence" value="ECO:0007669"/>
    <property type="project" value="TreeGrafter"/>
</dbReference>
<dbReference type="InterPro" id="IPR013130">
    <property type="entry name" value="Fe3_Rdtase_TM_dom"/>
</dbReference>
<dbReference type="InterPro" id="IPR039261">
    <property type="entry name" value="FNR_nucleotide-bd"/>
</dbReference>
<dbReference type="Gene3D" id="3.40.50.80">
    <property type="entry name" value="Nucleotide-binding domain of ferredoxin-NADP reductase (FNR) module"/>
    <property type="match status" value="1"/>
</dbReference>
<sequence length="616" mass="69768">MLQNMRKVNYQEVSRAEPVDAPILLSLSYFSRMFNTIDVWQFESWSHHAFGYIGYAYWGGILLIGMVFRICDWAFHRRREQAVWAEELNAYASTHPLEQLPWIGTVYSWVQTYLITPAPLATQDRNLLGCVYSTRAEALVVFGFWVITMILSVLGYRTFPGIIYWPNITDQILRYSADRTGIMSFANIPLIWLFGGRNNILMWATGWSFATFNIFHRHVARMATVQGVVHSLLYGVIYIRSDEDTLEGTIEDLRMVGAIGFRSDDTIVDHLFGSSAYGNVRGFLDYAYLSFRSDPHWVFLSSFVQNSQSRAVYDAGADVVRLEVTLGTPLLQPSPGEYYFLYQPFRFAGWESHPFTIGAWSYEMESDALSLPIMRDSHKSLDITQVPLLSSRSSDTARVSSEGACPAKVKLIFWIRPYDGWTQQLRRQCLACPNREAEATILLEGPYGRTFPLWRYLSVLMVVGGTGVASAVPYIQDHLRRSAIEWDASTAEGKTRTRNIELVWSARQTALLSEVARRELKPALGRADFQATFFATRTSGEFPNNVVDFGCEIRTGRPNIKSLIMNRANDTSAAGSTLAILVCGPLGMADEARAATHLAMRQGHRSIKYVEESFTW</sequence>
<protein>
    <recommendedName>
        <fullName evidence="12">FAD-binding FR-type domain-containing protein</fullName>
    </recommendedName>
</protein>
<feature type="transmembrane region" description="Helical" evidence="11">
    <location>
        <begin position="138"/>
        <end position="159"/>
    </location>
</feature>
<comment type="caution">
    <text evidence="13">The sequence shown here is derived from an EMBL/GenBank/DDBJ whole genome shotgun (WGS) entry which is preliminary data.</text>
</comment>
<evidence type="ECO:0000256" key="8">
    <source>
        <dbReference type="ARBA" id="ARBA00023065"/>
    </source>
</evidence>
<keyword evidence="7" id="KW-0560">Oxidoreductase</keyword>
<dbReference type="InterPro" id="IPR013112">
    <property type="entry name" value="FAD-bd_8"/>
</dbReference>
<dbReference type="RefSeq" id="XP_056515449.1">
    <property type="nucleotide sequence ID" value="XM_056650599.1"/>
</dbReference>
<keyword evidence="8" id="KW-0406">Ion transport</keyword>
<dbReference type="Pfam" id="PF08022">
    <property type="entry name" value="FAD_binding_8"/>
    <property type="match status" value="1"/>
</dbReference>
<dbReference type="InterPro" id="IPR051410">
    <property type="entry name" value="Ferric/Cupric_Reductase"/>
</dbReference>
<dbReference type="Proteomes" id="UP001141434">
    <property type="component" value="Unassembled WGS sequence"/>
</dbReference>
<evidence type="ECO:0000256" key="3">
    <source>
        <dbReference type="ARBA" id="ARBA00022448"/>
    </source>
</evidence>
<keyword evidence="5" id="KW-0249">Electron transport</keyword>
<dbReference type="InterPro" id="IPR013121">
    <property type="entry name" value="Fe_red_NAD-bd_6"/>
</dbReference>
<dbReference type="PANTHER" id="PTHR32361">
    <property type="entry name" value="FERRIC/CUPRIC REDUCTASE TRANSMEMBRANE COMPONENT"/>
    <property type="match status" value="1"/>
</dbReference>
<reference evidence="13" key="1">
    <citation type="submission" date="2022-11" db="EMBL/GenBank/DDBJ databases">
        <authorList>
            <person name="Petersen C."/>
        </authorList>
    </citation>
    <scope>NUCLEOTIDE SEQUENCE</scope>
    <source>
        <strain evidence="13">IBT 34128</strain>
    </source>
</reference>
<gene>
    <name evidence="13" type="ORF">NUU61_000015</name>
</gene>
<dbReference type="PROSITE" id="PS51384">
    <property type="entry name" value="FAD_FR"/>
    <property type="match status" value="1"/>
</dbReference>
<dbReference type="Pfam" id="PF08030">
    <property type="entry name" value="NAD_binding_6"/>
    <property type="match status" value="1"/>
</dbReference>
<evidence type="ECO:0000256" key="2">
    <source>
        <dbReference type="ARBA" id="ARBA00006278"/>
    </source>
</evidence>
<keyword evidence="10" id="KW-0325">Glycoprotein</keyword>
<comment type="subcellular location">
    <subcellularLocation>
        <location evidence="1">Membrane</location>
        <topology evidence="1">Multi-pass membrane protein</topology>
    </subcellularLocation>
</comment>
<evidence type="ECO:0000256" key="5">
    <source>
        <dbReference type="ARBA" id="ARBA00022982"/>
    </source>
</evidence>
<dbReference type="AlphaFoldDB" id="A0A9W9KQK9"/>
<dbReference type="GO" id="GO:0000293">
    <property type="term" value="F:ferric-chelate reductase activity"/>
    <property type="evidence" value="ECO:0007669"/>
    <property type="project" value="UniProtKB-ARBA"/>
</dbReference>
<evidence type="ECO:0000256" key="9">
    <source>
        <dbReference type="ARBA" id="ARBA00023136"/>
    </source>
</evidence>
<organism evidence="13 14">
    <name type="scientific">Penicillium alfredii</name>
    <dbReference type="NCBI Taxonomy" id="1506179"/>
    <lineage>
        <taxon>Eukaryota</taxon>
        <taxon>Fungi</taxon>
        <taxon>Dikarya</taxon>
        <taxon>Ascomycota</taxon>
        <taxon>Pezizomycotina</taxon>
        <taxon>Eurotiomycetes</taxon>
        <taxon>Eurotiomycetidae</taxon>
        <taxon>Eurotiales</taxon>
        <taxon>Aspergillaceae</taxon>
        <taxon>Penicillium</taxon>
    </lineage>
</organism>
<dbReference type="OrthoDB" id="167398at2759"/>
<evidence type="ECO:0000256" key="1">
    <source>
        <dbReference type="ARBA" id="ARBA00004141"/>
    </source>
</evidence>
<dbReference type="Pfam" id="PF01794">
    <property type="entry name" value="Ferric_reduct"/>
    <property type="match status" value="1"/>
</dbReference>
<evidence type="ECO:0000256" key="10">
    <source>
        <dbReference type="ARBA" id="ARBA00023180"/>
    </source>
</evidence>
<proteinExistence type="inferred from homology"/>
<dbReference type="PANTHER" id="PTHR32361:SF9">
    <property type="entry name" value="FERRIC REDUCTASE TRANSMEMBRANE COMPONENT 3-RELATED"/>
    <property type="match status" value="1"/>
</dbReference>
<feature type="transmembrane region" description="Helical" evidence="11">
    <location>
        <begin position="49"/>
        <end position="71"/>
    </location>
</feature>
<reference evidence="13" key="2">
    <citation type="journal article" date="2023" name="IMA Fungus">
        <title>Comparative genomic study of the Penicillium genus elucidates a diverse pangenome and 15 lateral gene transfer events.</title>
        <authorList>
            <person name="Petersen C."/>
            <person name="Sorensen T."/>
            <person name="Nielsen M.R."/>
            <person name="Sondergaard T.E."/>
            <person name="Sorensen J.L."/>
            <person name="Fitzpatrick D.A."/>
            <person name="Frisvad J.C."/>
            <person name="Nielsen K.L."/>
        </authorList>
    </citation>
    <scope>NUCLEOTIDE SEQUENCE</scope>
    <source>
        <strain evidence="13">IBT 34128</strain>
    </source>
</reference>